<protein>
    <submittedName>
        <fullName evidence="1">Uncharacterized protein</fullName>
    </submittedName>
</protein>
<dbReference type="VEuPathDB" id="FungiDB:H257_13652"/>
<evidence type="ECO:0000313" key="1">
    <source>
        <dbReference type="EMBL" id="RHY37591.1"/>
    </source>
</evidence>
<evidence type="ECO:0000313" key="2">
    <source>
        <dbReference type="Proteomes" id="UP000265716"/>
    </source>
</evidence>
<dbReference type="EMBL" id="QUTC01012126">
    <property type="protein sequence ID" value="RHY37591.1"/>
    <property type="molecule type" value="Genomic_DNA"/>
</dbReference>
<gene>
    <name evidence="1" type="ORF">DYB38_004647</name>
</gene>
<comment type="caution">
    <text evidence="1">The sequence shown here is derived from an EMBL/GenBank/DDBJ whole genome shotgun (WGS) entry which is preliminary data.</text>
</comment>
<dbReference type="AlphaFoldDB" id="A0A397C3A1"/>
<reference evidence="1 2" key="1">
    <citation type="submission" date="2018-08" db="EMBL/GenBank/DDBJ databases">
        <title>Aphanomyces genome sequencing and annotation.</title>
        <authorList>
            <person name="Minardi D."/>
            <person name="Oidtmann B."/>
            <person name="Van Der Giezen M."/>
            <person name="Studholme D.J."/>
        </authorList>
    </citation>
    <scope>NUCLEOTIDE SEQUENCE [LARGE SCALE GENOMIC DNA]</scope>
    <source>
        <strain evidence="1 2">SA</strain>
    </source>
</reference>
<organism evidence="1 2">
    <name type="scientific">Aphanomyces astaci</name>
    <name type="common">Crayfish plague agent</name>
    <dbReference type="NCBI Taxonomy" id="112090"/>
    <lineage>
        <taxon>Eukaryota</taxon>
        <taxon>Sar</taxon>
        <taxon>Stramenopiles</taxon>
        <taxon>Oomycota</taxon>
        <taxon>Saprolegniomycetes</taxon>
        <taxon>Saprolegniales</taxon>
        <taxon>Verrucalvaceae</taxon>
        <taxon>Aphanomyces</taxon>
    </lineage>
</organism>
<proteinExistence type="predicted"/>
<name>A0A397C3A1_APHAT</name>
<accession>A0A397C3A1</accession>
<sequence>MHVACPHQRVWDEGVDGLVAMWRATRDRVLDRLGELKATTQVNLAMVHTCEERQVKLERLLATATAVDCDDVPTAVEMAWFA</sequence>
<dbReference type="Proteomes" id="UP000265716">
    <property type="component" value="Unassembled WGS sequence"/>
</dbReference>